<keyword evidence="2" id="KW-1185">Reference proteome</keyword>
<dbReference type="Proteomes" id="UP000789901">
    <property type="component" value="Unassembled WGS sequence"/>
</dbReference>
<evidence type="ECO:0000313" key="1">
    <source>
        <dbReference type="EMBL" id="CAG8845733.1"/>
    </source>
</evidence>
<sequence length="57" mass="6328">KDLKQIIKCQQCGVGDLDQDQKPTHLDNMKENLLKALLDNKEVDSDSSQESDIGTAI</sequence>
<organism evidence="1 2">
    <name type="scientific">Gigaspora margarita</name>
    <dbReference type="NCBI Taxonomy" id="4874"/>
    <lineage>
        <taxon>Eukaryota</taxon>
        <taxon>Fungi</taxon>
        <taxon>Fungi incertae sedis</taxon>
        <taxon>Mucoromycota</taxon>
        <taxon>Glomeromycotina</taxon>
        <taxon>Glomeromycetes</taxon>
        <taxon>Diversisporales</taxon>
        <taxon>Gigasporaceae</taxon>
        <taxon>Gigaspora</taxon>
    </lineage>
</organism>
<gene>
    <name evidence="1" type="ORF">GMARGA_LOCUS37801</name>
</gene>
<protein>
    <submittedName>
        <fullName evidence="1">15942_t:CDS:1</fullName>
    </submittedName>
</protein>
<reference evidence="1 2" key="1">
    <citation type="submission" date="2021-06" db="EMBL/GenBank/DDBJ databases">
        <authorList>
            <person name="Kallberg Y."/>
            <person name="Tangrot J."/>
            <person name="Rosling A."/>
        </authorList>
    </citation>
    <scope>NUCLEOTIDE SEQUENCE [LARGE SCALE GENOMIC DNA]</scope>
    <source>
        <strain evidence="1 2">120-4 pot B 10/14</strain>
    </source>
</reference>
<evidence type="ECO:0000313" key="2">
    <source>
        <dbReference type="Proteomes" id="UP000789901"/>
    </source>
</evidence>
<accession>A0ABN7X2E4</accession>
<feature type="non-terminal residue" evidence="1">
    <location>
        <position position="57"/>
    </location>
</feature>
<proteinExistence type="predicted"/>
<name>A0ABN7X2E4_GIGMA</name>
<dbReference type="EMBL" id="CAJVQB010080717">
    <property type="protein sequence ID" value="CAG8845733.1"/>
    <property type="molecule type" value="Genomic_DNA"/>
</dbReference>
<comment type="caution">
    <text evidence="1">The sequence shown here is derived from an EMBL/GenBank/DDBJ whole genome shotgun (WGS) entry which is preliminary data.</text>
</comment>
<feature type="non-terminal residue" evidence="1">
    <location>
        <position position="1"/>
    </location>
</feature>